<evidence type="ECO:0000313" key="1">
    <source>
        <dbReference type="EMBL" id="JAP47828.1"/>
    </source>
</evidence>
<dbReference type="EMBL" id="GEEE01015397">
    <property type="protein sequence ID" value="JAP47828.1"/>
    <property type="molecule type" value="Transcribed_RNA"/>
</dbReference>
<gene>
    <name evidence="1" type="ORF">TR132945</name>
</gene>
<accession>A0A0X3P7U6</accession>
<name>A0A0X3P7U6_SCHSO</name>
<protein>
    <submittedName>
        <fullName evidence="1">Uncharacterized protein</fullName>
    </submittedName>
</protein>
<reference evidence="1" key="1">
    <citation type="submission" date="2016-01" db="EMBL/GenBank/DDBJ databases">
        <title>Reference transcriptome for the parasite Schistocephalus solidus: insights into the molecular evolution of parasitism.</title>
        <authorList>
            <person name="Hebert F.O."/>
            <person name="Grambauer S."/>
            <person name="Barber I."/>
            <person name="Landry C.R."/>
            <person name="Aubin-Horth N."/>
        </authorList>
    </citation>
    <scope>NUCLEOTIDE SEQUENCE</scope>
</reference>
<organism evidence="1">
    <name type="scientific">Schistocephalus solidus</name>
    <name type="common">Tapeworm</name>
    <dbReference type="NCBI Taxonomy" id="70667"/>
    <lineage>
        <taxon>Eukaryota</taxon>
        <taxon>Metazoa</taxon>
        <taxon>Spiralia</taxon>
        <taxon>Lophotrochozoa</taxon>
        <taxon>Platyhelminthes</taxon>
        <taxon>Cestoda</taxon>
        <taxon>Eucestoda</taxon>
        <taxon>Diphyllobothriidea</taxon>
        <taxon>Diphyllobothriidae</taxon>
        <taxon>Schistocephalus</taxon>
    </lineage>
</organism>
<sequence length="355" mass="39904">MWFKSRKRAAGTQPVGRLEKSKYTKVKKSGAVRILWSSLYCSFGKDDLKAASRDGSFYSRPSQKLVVVSKSPAKTRDLAEAHRFPSGCVDRLLPAIPKLSTKTCFPPNVVSPISAVRLIPRASKRPVSEDPYPEFSDLMEPRNKLARLSCRYDQFNPIYDDVYNGSDGELLVEEEAENVYDEIAPDSLFGAAFCRSRNRLVATRRQRNRLSPRATRAKTVFQPRHPPSCLDLMQVSRFSCSFSDSAEDFDSENVYALHGHDFPAEHCDDDSWPSSVYDEVASDYDDDDLNSVIDLDKGLPFTSCYEAAQHPVPTPGGTAAFGRYTFTDAVRPIVFPPSATTNHCVKWMRRESFIV</sequence>
<dbReference type="AlphaFoldDB" id="A0A0X3P7U6"/>
<proteinExistence type="predicted"/>